<reference evidence="1 2" key="1">
    <citation type="journal article" date="2015" name="Geomicrobiol. J.">
        <title>Caldisalinibacter kiritimatiensis gen. nov., sp. nov., a moderately thermohalophilic thiosulfate-reducing bacterium from a hypersaline microbial mat.</title>
        <authorList>
            <person name="Ben Hania W."/>
            <person name="Joseph M."/>
            <person name="Fiebig A."/>
            <person name="Bunk B."/>
            <person name="Klenk H.-P."/>
            <person name="Fardeau M.-L."/>
            <person name="Spring S."/>
        </authorList>
    </citation>
    <scope>NUCLEOTIDE SEQUENCE [LARGE SCALE GENOMIC DNA]</scope>
    <source>
        <strain evidence="1 2">L21-TH-D2</strain>
    </source>
</reference>
<name>R1CS18_9FIRM</name>
<dbReference type="Proteomes" id="UP000013378">
    <property type="component" value="Unassembled WGS sequence"/>
</dbReference>
<accession>R1CS18</accession>
<sequence length="58" mass="6759">MKGYAIVKYQIGEYGGTFQVPCNENDSNAEIIERAKLELDKYKIGMYHESYKVIYRSC</sequence>
<proteinExistence type="predicted"/>
<organism evidence="1 2">
    <name type="scientific">Caldisalinibacter kiritimatiensis</name>
    <dbReference type="NCBI Taxonomy" id="1304284"/>
    <lineage>
        <taxon>Bacteria</taxon>
        <taxon>Bacillati</taxon>
        <taxon>Bacillota</taxon>
        <taxon>Tissierellia</taxon>
        <taxon>Tissierellales</taxon>
        <taxon>Thermohalobacteraceae</taxon>
        <taxon>Caldisalinibacter</taxon>
    </lineage>
</organism>
<comment type="caution">
    <text evidence="1">The sequence shown here is derived from an EMBL/GenBank/DDBJ whole genome shotgun (WGS) entry which is preliminary data.</text>
</comment>
<protein>
    <submittedName>
        <fullName evidence="1">Uncharacterized protein</fullName>
    </submittedName>
</protein>
<dbReference type="EMBL" id="ARZA01000058">
    <property type="protein sequence ID" value="EOD01451.1"/>
    <property type="molecule type" value="Genomic_DNA"/>
</dbReference>
<dbReference type="RefSeq" id="WP_006308234.1">
    <property type="nucleotide sequence ID" value="NZ_ARZA01000058.1"/>
</dbReference>
<keyword evidence="2" id="KW-1185">Reference proteome</keyword>
<dbReference type="AlphaFoldDB" id="R1CS18"/>
<evidence type="ECO:0000313" key="2">
    <source>
        <dbReference type="Proteomes" id="UP000013378"/>
    </source>
</evidence>
<dbReference type="STRING" id="1304284.L21TH_0498"/>
<gene>
    <name evidence="1" type="ORF">L21TH_0498</name>
</gene>
<evidence type="ECO:0000313" key="1">
    <source>
        <dbReference type="EMBL" id="EOD01451.1"/>
    </source>
</evidence>